<reference evidence="2" key="1">
    <citation type="submission" date="2023-07" db="EMBL/GenBank/DDBJ databases">
        <title>draft genome sequence of fig (Ficus carica).</title>
        <authorList>
            <person name="Takahashi T."/>
            <person name="Nishimura K."/>
        </authorList>
    </citation>
    <scope>NUCLEOTIDE SEQUENCE</scope>
</reference>
<comment type="caution">
    <text evidence="2">The sequence shown here is derived from an EMBL/GenBank/DDBJ whole genome shotgun (WGS) entry which is preliminary data.</text>
</comment>
<gene>
    <name evidence="2" type="ORF">TIFTF001_048017</name>
    <name evidence="3" type="ORF">TIFTF001_048019</name>
</gene>
<keyword evidence="1" id="KW-0472">Membrane</keyword>
<organism evidence="2 4">
    <name type="scientific">Ficus carica</name>
    <name type="common">Common fig</name>
    <dbReference type="NCBI Taxonomy" id="3494"/>
    <lineage>
        <taxon>Eukaryota</taxon>
        <taxon>Viridiplantae</taxon>
        <taxon>Streptophyta</taxon>
        <taxon>Embryophyta</taxon>
        <taxon>Tracheophyta</taxon>
        <taxon>Spermatophyta</taxon>
        <taxon>Magnoliopsida</taxon>
        <taxon>eudicotyledons</taxon>
        <taxon>Gunneridae</taxon>
        <taxon>Pentapetalae</taxon>
        <taxon>rosids</taxon>
        <taxon>fabids</taxon>
        <taxon>Rosales</taxon>
        <taxon>Moraceae</taxon>
        <taxon>Ficeae</taxon>
        <taxon>Ficus</taxon>
    </lineage>
</organism>
<dbReference type="AlphaFoldDB" id="A0AA87Z5C8"/>
<keyword evidence="4" id="KW-1185">Reference proteome</keyword>
<protein>
    <submittedName>
        <fullName evidence="2">Uncharacterized protein</fullName>
    </submittedName>
</protein>
<sequence>MKKLVEMTNTPDLDMAIEGVRNYYNGLWKVSVFKFMNKCRRTVWKWGKVFVVLLILLLMSIQTFCSVFECPRFSFKIGNTSQAQQGLLVSLLES</sequence>
<evidence type="ECO:0000313" key="4">
    <source>
        <dbReference type="Proteomes" id="UP001187192"/>
    </source>
</evidence>
<keyword evidence="1" id="KW-0812">Transmembrane</keyword>
<dbReference type="EMBL" id="BTGU01005807">
    <property type="protein sequence ID" value="GMN30479.1"/>
    <property type="molecule type" value="Genomic_DNA"/>
</dbReference>
<evidence type="ECO:0000313" key="2">
    <source>
        <dbReference type="EMBL" id="GMN30464.1"/>
    </source>
</evidence>
<keyword evidence="1" id="KW-1133">Transmembrane helix</keyword>
<name>A0AA87Z5C8_FICCA</name>
<evidence type="ECO:0000256" key="1">
    <source>
        <dbReference type="SAM" id="Phobius"/>
    </source>
</evidence>
<proteinExistence type="predicted"/>
<dbReference type="Proteomes" id="UP001187192">
    <property type="component" value="Unassembled WGS sequence"/>
</dbReference>
<evidence type="ECO:0000313" key="3">
    <source>
        <dbReference type="EMBL" id="GMN30479.1"/>
    </source>
</evidence>
<accession>A0AA87Z5C8</accession>
<feature type="transmembrane region" description="Helical" evidence="1">
    <location>
        <begin position="46"/>
        <end position="64"/>
    </location>
</feature>
<dbReference type="EMBL" id="BTGU01005806">
    <property type="protein sequence ID" value="GMN30464.1"/>
    <property type="molecule type" value="Genomic_DNA"/>
</dbReference>